<dbReference type="EMBL" id="JARBHB010000003">
    <property type="protein sequence ID" value="KAJ8889021.1"/>
    <property type="molecule type" value="Genomic_DNA"/>
</dbReference>
<comment type="caution">
    <text evidence="1">The sequence shown here is derived from an EMBL/GenBank/DDBJ whole genome shotgun (WGS) entry which is preliminary data.</text>
</comment>
<evidence type="ECO:0000313" key="1">
    <source>
        <dbReference type="EMBL" id="KAJ8889021.1"/>
    </source>
</evidence>
<gene>
    <name evidence="1" type="ORF">PR048_008515</name>
</gene>
<evidence type="ECO:0000313" key="2">
    <source>
        <dbReference type="Proteomes" id="UP001159363"/>
    </source>
</evidence>
<keyword evidence="2" id="KW-1185">Reference proteome</keyword>
<organism evidence="1 2">
    <name type="scientific">Dryococelus australis</name>
    <dbReference type="NCBI Taxonomy" id="614101"/>
    <lineage>
        <taxon>Eukaryota</taxon>
        <taxon>Metazoa</taxon>
        <taxon>Ecdysozoa</taxon>
        <taxon>Arthropoda</taxon>
        <taxon>Hexapoda</taxon>
        <taxon>Insecta</taxon>
        <taxon>Pterygota</taxon>
        <taxon>Neoptera</taxon>
        <taxon>Polyneoptera</taxon>
        <taxon>Phasmatodea</taxon>
        <taxon>Verophasmatodea</taxon>
        <taxon>Anareolatae</taxon>
        <taxon>Phasmatidae</taxon>
        <taxon>Eurycanthinae</taxon>
        <taxon>Dryococelus</taxon>
    </lineage>
</organism>
<sequence>MIAKLTRFYHCCLLPELADPCRPRGKVIRKPSYITDAQIPNTNDCFLSYESSCLVGQVPYSPPPFFAAAATLFGSCPFSAQVSPCKSGKHPCKALSRRLLSSADKAFGDVNTKRW</sequence>
<proteinExistence type="predicted"/>
<protein>
    <submittedName>
        <fullName evidence="1">Uncharacterized protein</fullName>
    </submittedName>
</protein>
<name>A0ABQ9HXC0_9NEOP</name>
<dbReference type="Proteomes" id="UP001159363">
    <property type="component" value="Chromosome 3"/>
</dbReference>
<reference evidence="1 2" key="1">
    <citation type="submission" date="2023-02" db="EMBL/GenBank/DDBJ databases">
        <title>LHISI_Scaffold_Assembly.</title>
        <authorList>
            <person name="Stuart O.P."/>
            <person name="Cleave R."/>
            <person name="Magrath M.J.L."/>
            <person name="Mikheyev A.S."/>
        </authorList>
    </citation>
    <scope>NUCLEOTIDE SEQUENCE [LARGE SCALE GENOMIC DNA]</scope>
    <source>
        <strain evidence="1">Daus_M_001</strain>
        <tissue evidence="1">Leg muscle</tissue>
    </source>
</reference>
<accession>A0ABQ9HXC0</accession>